<keyword evidence="4 6" id="KW-1133">Transmembrane helix</keyword>
<protein>
    <submittedName>
        <fullName evidence="7">Protein KRTCAP2</fullName>
    </submittedName>
</protein>
<feature type="transmembrane region" description="Helical" evidence="6">
    <location>
        <begin position="83"/>
        <end position="108"/>
    </location>
</feature>
<dbReference type="Pfam" id="PF09775">
    <property type="entry name" value="Keratin_assoc"/>
    <property type="match status" value="1"/>
</dbReference>
<dbReference type="GO" id="GO:0016020">
    <property type="term" value="C:membrane"/>
    <property type="evidence" value="ECO:0007669"/>
    <property type="project" value="UniProtKB-SubCell"/>
</dbReference>
<evidence type="ECO:0000313" key="7">
    <source>
        <dbReference type="EMBL" id="OXA64849.1"/>
    </source>
</evidence>
<evidence type="ECO:0000256" key="3">
    <source>
        <dbReference type="ARBA" id="ARBA00022692"/>
    </source>
</evidence>
<sequence>MALSNGMSAVIASILSVGLFAGIQVYRQQLASSGPLTIFGGSLSSVLFVLILTAVGNLELVVFGKGFQTSAFPEVFLCLGLSMAAAARIHGVCVTTCFLFSMVAVYYVQRIAQKTYAGPQSHANVAGLASHKKNKIK</sequence>
<dbReference type="Proteomes" id="UP000198287">
    <property type="component" value="Unassembled WGS sequence"/>
</dbReference>
<comment type="caution">
    <text evidence="7">The sequence shown here is derived from an EMBL/GenBank/DDBJ whole genome shotgun (WGS) entry which is preliminary data.</text>
</comment>
<evidence type="ECO:0000313" key="8">
    <source>
        <dbReference type="Proteomes" id="UP000198287"/>
    </source>
</evidence>
<dbReference type="EMBL" id="LNIX01000001">
    <property type="protein sequence ID" value="OXA64849.1"/>
    <property type="molecule type" value="Genomic_DNA"/>
</dbReference>
<name>A0A226F4Y2_FOLCA</name>
<comment type="subcellular location">
    <subcellularLocation>
        <location evidence="1">Membrane</location>
        <topology evidence="1">Multi-pass membrane protein</topology>
    </subcellularLocation>
</comment>
<evidence type="ECO:0000256" key="4">
    <source>
        <dbReference type="ARBA" id="ARBA00022989"/>
    </source>
</evidence>
<dbReference type="OMA" id="ITIYYMN"/>
<gene>
    <name evidence="7" type="ORF">Fcan01_02899</name>
</gene>
<dbReference type="AlphaFoldDB" id="A0A226F4Y2"/>
<feature type="transmembrane region" description="Helical" evidence="6">
    <location>
        <begin position="38"/>
        <end position="63"/>
    </location>
</feature>
<evidence type="ECO:0000256" key="1">
    <source>
        <dbReference type="ARBA" id="ARBA00004141"/>
    </source>
</evidence>
<dbReference type="InterPro" id="IPR018614">
    <property type="entry name" value="KRTCAP2"/>
</dbReference>
<reference evidence="7 8" key="1">
    <citation type="submission" date="2015-12" db="EMBL/GenBank/DDBJ databases">
        <title>The genome of Folsomia candida.</title>
        <authorList>
            <person name="Faddeeva A."/>
            <person name="Derks M.F."/>
            <person name="Anvar Y."/>
            <person name="Smit S."/>
            <person name="Van Straalen N."/>
            <person name="Roelofs D."/>
        </authorList>
    </citation>
    <scope>NUCLEOTIDE SEQUENCE [LARGE SCALE GENOMIC DNA]</scope>
    <source>
        <strain evidence="7 8">VU population</strain>
        <tissue evidence="7">Whole body</tissue>
    </source>
</reference>
<keyword evidence="5 6" id="KW-0472">Membrane</keyword>
<dbReference type="OrthoDB" id="1111004at2759"/>
<evidence type="ECO:0000256" key="2">
    <source>
        <dbReference type="ARBA" id="ARBA00007279"/>
    </source>
</evidence>
<proteinExistence type="inferred from homology"/>
<keyword evidence="8" id="KW-1185">Reference proteome</keyword>
<organism evidence="7 8">
    <name type="scientific">Folsomia candida</name>
    <name type="common">Springtail</name>
    <dbReference type="NCBI Taxonomy" id="158441"/>
    <lineage>
        <taxon>Eukaryota</taxon>
        <taxon>Metazoa</taxon>
        <taxon>Ecdysozoa</taxon>
        <taxon>Arthropoda</taxon>
        <taxon>Hexapoda</taxon>
        <taxon>Collembola</taxon>
        <taxon>Entomobryomorpha</taxon>
        <taxon>Isotomoidea</taxon>
        <taxon>Isotomidae</taxon>
        <taxon>Proisotominae</taxon>
        <taxon>Folsomia</taxon>
    </lineage>
</organism>
<evidence type="ECO:0000256" key="6">
    <source>
        <dbReference type="SAM" id="Phobius"/>
    </source>
</evidence>
<accession>A0A226F4Y2</accession>
<comment type="similarity">
    <text evidence="2">Belongs to the KRTCAP2 family.</text>
</comment>
<dbReference type="PANTHER" id="PTHR32001">
    <property type="entry name" value="KERATINOCYTE-ASSOCIATED PROTEIN 2"/>
    <property type="match status" value="1"/>
</dbReference>
<feature type="transmembrane region" description="Helical" evidence="6">
    <location>
        <begin position="6"/>
        <end position="26"/>
    </location>
</feature>
<evidence type="ECO:0000256" key="5">
    <source>
        <dbReference type="ARBA" id="ARBA00023136"/>
    </source>
</evidence>
<dbReference type="PANTHER" id="PTHR32001:SF1">
    <property type="entry name" value="KERATINOCYTE-ASSOCIATED PROTEIN 2"/>
    <property type="match status" value="1"/>
</dbReference>
<keyword evidence="3 6" id="KW-0812">Transmembrane</keyword>
<dbReference type="STRING" id="158441.A0A226F4Y2"/>